<dbReference type="GeneID" id="85446987"/>
<comment type="caution">
    <text evidence="1">The sequence shown here is derived from an EMBL/GenBank/DDBJ whole genome shotgun (WGS) entry which is preliminary data.</text>
</comment>
<dbReference type="Proteomes" id="UP001230504">
    <property type="component" value="Unassembled WGS sequence"/>
</dbReference>
<keyword evidence="2" id="KW-1185">Reference proteome</keyword>
<protein>
    <submittedName>
        <fullName evidence="1">Uncharacterized protein</fullName>
    </submittedName>
</protein>
<evidence type="ECO:0000313" key="2">
    <source>
        <dbReference type="Proteomes" id="UP001230504"/>
    </source>
</evidence>
<reference evidence="1" key="1">
    <citation type="submission" date="2021-06" db="EMBL/GenBank/DDBJ databases">
        <title>Comparative genomics, transcriptomics and evolutionary studies reveal genomic signatures of adaptation to plant cell wall in hemibiotrophic fungi.</title>
        <authorList>
            <consortium name="DOE Joint Genome Institute"/>
            <person name="Baroncelli R."/>
            <person name="Diaz J.F."/>
            <person name="Benocci T."/>
            <person name="Peng M."/>
            <person name="Battaglia E."/>
            <person name="Haridas S."/>
            <person name="Andreopoulos W."/>
            <person name="Labutti K."/>
            <person name="Pangilinan J."/>
            <person name="Floch G.L."/>
            <person name="Makela M.R."/>
            <person name="Henrissat B."/>
            <person name="Grigoriev I.V."/>
            <person name="Crouch J.A."/>
            <person name="De Vries R.P."/>
            <person name="Sukno S.A."/>
            <person name="Thon M.R."/>
        </authorList>
    </citation>
    <scope>NUCLEOTIDE SEQUENCE</scope>
    <source>
        <strain evidence="1">CBS 125086</strain>
    </source>
</reference>
<dbReference type="RefSeq" id="XP_060413831.1">
    <property type="nucleotide sequence ID" value="XM_060562747.1"/>
</dbReference>
<dbReference type="EMBL" id="JAHLJV010000032">
    <property type="protein sequence ID" value="KAK1590337.1"/>
    <property type="molecule type" value="Genomic_DNA"/>
</dbReference>
<organism evidence="1 2">
    <name type="scientific">Colletotrichum navitas</name>
    <dbReference type="NCBI Taxonomy" id="681940"/>
    <lineage>
        <taxon>Eukaryota</taxon>
        <taxon>Fungi</taxon>
        <taxon>Dikarya</taxon>
        <taxon>Ascomycota</taxon>
        <taxon>Pezizomycotina</taxon>
        <taxon>Sordariomycetes</taxon>
        <taxon>Hypocreomycetidae</taxon>
        <taxon>Glomerellales</taxon>
        <taxon>Glomerellaceae</taxon>
        <taxon>Colletotrichum</taxon>
        <taxon>Colletotrichum graminicola species complex</taxon>
    </lineage>
</organism>
<sequence length="159" mass="17705">MHNLINVSFHLLYKQESGRGTTQKNGHGHYQHIKDQLEDDVPQVSCNYFSKSSTYSSQCPRFWNVFEPAKIGPTAAIVKLTFQVRRLTFNSFTNAHHVIYKEALASAPLRLVGQDQRLAENLETAITSAGAVLSASDGLGYTSSDLFVKLFPGLPKYGR</sequence>
<dbReference type="AlphaFoldDB" id="A0AAD8Q077"/>
<accession>A0AAD8Q077</accession>
<name>A0AAD8Q077_9PEZI</name>
<proteinExistence type="predicted"/>
<gene>
    <name evidence="1" type="ORF">LY79DRAFT_659610</name>
</gene>
<evidence type="ECO:0000313" key="1">
    <source>
        <dbReference type="EMBL" id="KAK1590337.1"/>
    </source>
</evidence>